<keyword evidence="1" id="KW-0812">Transmembrane</keyword>
<dbReference type="Proteomes" id="UP001170310">
    <property type="component" value="Unassembled WGS sequence"/>
</dbReference>
<keyword evidence="1" id="KW-0472">Membrane</keyword>
<comment type="caution">
    <text evidence="2">The sequence shown here is derived from an EMBL/GenBank/DDBJ whole genome shotgun (WGS) entry which is preliminary data.</text>
</comment>
<name>A0AAW7YRQ7_9STAP</name>
<gene>
    <name evidence="2" type="ORF">Q4528_04045</name>
</gene>
<proteinExistence type="predicted"/>
<accession>A0AAW7YRQ7</accession>
<dbReference type="RefSeq" id="WP_046466776.1">
    <property type="nucleotide sequence ID" value="NZ_JAUOQO010000003.1"/>
</dbReference>
<reference evidence="2" key="1">
    <citation type="submission" date="2023-07" db="EMBL/GenBank/DDBJ databases">
        <title>Genome content predicts the carbon catabolic preferences of heterotrophic bacteria.</title>
        <authorList>
            <person name="Gralka M."/>
        </authorList>
    </citation>
    <scope>NUCLEOTIDE SEQUENCE</scope>
    <source>
        <strain evidence="2">E2R20</strain>
    </source>
</reference>
<dbReference type="AlphaFoldDB" id="A0AAW7YRQ7"/>
<sequence length="93" mass="10298">MTIFLIIGVLIPIIFIMRLNAKNQGMNLKLFLHTIGYSVVGIVITTTIGTMVTKSHNSILLVIIGSIIVGVIWGILLALSYIFFNFLSNTFKK</sequence>
<feature type="transmembrane region" description="Helical" evidence="1">
    <location>
        <begin position="59"/>
        <end position="84"/>
    </location>
</feature>
<evidence type="ECO:0008006" key="4">
    <source>
        <dbReference type="Google" id="ProtNLM"/>
    </source>
</evidence>
<protein>
    <recommendedName>
        <fullName evidence="4">MW1603 protein</fullName>
    </recommendedName>
</protein>
<organism evidence="2 3">
    <name type="scientific">Staphylococcus pasteuri_A</name>
    <dbReference type="NCBI Taxonomy" id="3062664"/>
    <lineage>
        <taxon>Bacteria</taxon>
        <taxon>Bacillati</taxon>
        <taxon>Bacillota</taxon>
        <taxon>Bacilli</taxon>
        <taxon>Bacillales</taxon>
        <taxon>Staphylococcaceae</taxon>
        <taxon>Staphylococcus</taxon>
    </lineage>
</organism>
<evidence type="ECO:0000256" key="1">
    <source>
        <dbReference type="SAM" id="Phobius"/>
    </source>
</evidence>
<evidence type="ECO:0000313" key="2">
    <source>
        <dbReference type="EMBL" id="MDO6573326.1"/>
    </source>
</evidence>
<dbReference type="EMBL" id="JAUOQO010000003">
    <property type="protein sequence ID" value="MDO6573326.1"/>
    <property type="molecule type" value="Genomic_DNA"/>
</dbReference>
<keyword evidence="1" id="KW-1133">Transmembrane helix</keyword>
<feature type="transmembrane region" description="Helical" evidence="1">
    <location>
        <begin position="31"/>
        <end position="52"/>
    </location>
</feature>
<evidence type="ECO:0000313" key="3">
    <source>
        <dbReference type="Proteomes" id="UP001170310"/>
    </source>
</evidence>
<keyword evidence="3" id="KW-1185">Reference proteome</keyword>